<evidence type="ECO:0000256" key="5">
    <source>
        <dbReference type="ARBA" id="ARBA00022475"/>
    </source>
</evidence>
<dbReference type="NCBIfam" id="TIGR00439">
    <property type="entry name" value="FtsX_Gneg"/>
    <property type="match status" value="1"/>
</dbReference>
<accession>A0A0K6ISU4</accession>
<feature type="region of interest" description="Disordered" evidence="13">
    <location>
        <begin position="1"/>
        <end position="27"/>
    </location>
</feature>
<evidence type="ECO:0000256" key="14">
    <source>
        <dbReference type="SAM" id="Phobius"/>
    </source>
</evidence>
<dbReference type="PANTHER" id="PTHR47755">
    <property type="entry name" value="CELL DIVISION PROTEIN FTSX"/>
    <property type="match status" value="1"/>
</dbReference>
<name>A0A0K6ISU4_9GAMM</name>
<dbReference type="Proteomes" id="UP000182769">
    <property type="component" value="Unassembled WGS sequence"/>
</dbReference>
<feature type="transmembrane region" description="Helical" evidence="14">
    <location>
        <begin position="261"/>
        <end position="287"/>
    </location>
</feature>
<evidence type="ECO:0000256" key="11">
    <source>
        <dbReference type="ARBA" id="ARBA00023306"/>
    </source>
</evidence>
<evidence type="ECO:0000313" key="18">
    <source>
        <dbReference type="Proteomes" id="UP000182769"/>
    </source>
</evidence>
<dbReference type="OrthoDB" id="9813411at2"/>
<dbReference type="PIRSF" id="PIRSF003097">
    <property type="entry name" value="FtsX"/>
    <property type="match status" value="1"/>
</dbReference>
<feature type="transmembrane region" description="Helical" evidence="14">
    <location>
        <begin position="213"/>
        <end position="233"/>
    </location>
</feature>
<dbReference type="Gene3D" id="3.30.70.3040">
    <property type="match status" value="1"/>
</dbReference>
<keyword evidence="10 12" id="KW-0472">Membrane</keyword>
<feature type="compositionally biased region" description="Polar residues" evidence="13">
    <location>
        <begin position="15"/>
        <end position="25"/>
    </location>
</feature>
<dbReference type="GO" id="GO:0005886">
    <property type="term" value="C:plasma membrane"/>
    <property type="evidence" value="ECO:0007669"/>
    <property type="project" value="UniProtKB-SubCell"/>
</dbReference>
<dbReference type="InterPro" id="IPR040690">
    <property type="entry name" value="FtsX_ECD"/>
</dbReference>
<gene>
    <name evidence="17" type="ORF">Ga0061065_11549</name>
</gene>
<evidence type="ECO:0000313" key="17">
    <source>
        <dbReference type="EMBL" id="CUB06124.1"/>
    </source>
</evidence>
<dbReference type="GO" id="GO:0032153">
    <property type="term" value="C:cell division site"/>
    <property type="evidence" value="ECO:0007669"/>
    <property type="project" value="TreeGrafter"/>
</dbReference>
<evidence type="ECO:0000256" key="8">
    <source>
        <dbReference type="ARBA" id="ARBA00022692"/>
    </source>
</evidence>
<sequence>MARPPQQPQRPSQRGATRQNHSVQQKPAWRAQGFDLKLYLRQHQAFLIESFTRLIGHPLASIMTIMVIAISLSLPGGLFVLLKNVQSVTDRWEQQSVISLYLFPSLEDTEALSLSHQLSSRADVASVEYISKEEGLRYFEQSSGYEQIMSTLPENPLPIVLKVIPKAIVDLNTLPDLQTLRDQLQSLPQVELAQLDAEWLQRLATMISFGERFVYAISALLIIAVLLIVGNTIRMAVESRRDEVLVMKLVGATNSYIRRPFLYMGFWFGLLGGLFASICILLLSWWVSAPAARLVELYHAGFELQSFNAVEIIICLTISAVIGVIGSWVAVSRHIRNIELQ</sequence>
<evidence type="ECO:0000256" key="12">
    <source>
        <dbReference type="PIRNR" id="PIRNR003097"/>
    </source>
</evidence>
<feature type="domain" description="FtsX extracellular" evidence="16">
    <location>
        <begin position="98"/>
        <end position="191"/>
    </location>
</feature>
<dbReference type="InterPro" id="IPR047590">
    <property type="entry name" value="FtsX_proteobact-type"/>
</dbReference>
<evidence type="ECO:0000256" key="13">
    <source>
        <dbReference type="SAM" id="MobiDB-lite"/>
    </source>
</evidence>
<dbReference type="InterPro" id="IPR003838">
    <property type="entry name" value="ABC3_permease_C"/>
</dbReference>
<dbReference type="GO" id="GO:0051301">
    <property type="term" value="P:cell division"/>
    <property type="evidence" value="ECO:0007669"/>
    <property type="project" value="UniProtKB-KW"/>
</dbReference>
<dbReference type="InterPro" id="IPR004513">
    <property type="entry name" value="FtsX"/>
</dbReference>
<keyword evidence="9 14" id="KW-1133">Transmembrane helix</keyword>
<comment type="function">
    <text evidence="12">Part of the ABC transporter FtsEX involved in cellular division.</text>
</comment>
<keyword evidence="7 12" id="KW-0132">Cell division</keyword>
<evidence type="ECO:0000256" key="3">
    <source>
        <dbReference type="ARBA" id="ARBA00011160"/>
    </source>
</evidence>
<dbReference type="PANTHER" id="PTHR47755:SF1">
    <property type="entry name" value="CELL DIVISION PROTEIN FTSX"/>
    <property type="match status" value="1"/>
</dbReference>
<keyword evidence="11 12" id="KW-0131">Cell cycle</keyword>
<proteinExistence type="inferred from homology"/>
<evidence type="ECO:0000256" key="7">
    <source>
        <dbReference type="ARBA" id="ARBA00022618"/>
    </source>
</evidence>
<evidence type="ECO:0000256" key="2">
    <source>
        <dbReference type="ARBA" id="ARBA00007379"/>
    </source>
</evidence>
<feature type="transmembrane region" description="Helical" evidence="14">
    <location>
        <begin position="59"/>
        <end position="82"/>
    </location>
</feature>
<dbReference type="Pfam" id="PF02687">
    <property type="entry name" value="FtsX"/>
    <property type="match status" value="1"/>
</dbReference>
<evidence type="ECO:0000256" key="6">
    <source>
        <dbReference type="ARBA" id="ARBA00022519"/>
    </source>
</evidence>
<feature type="transmembrane region" description="Helical" evidence="14">
    <location>
        <begin position="307"/>
        <end position="331"/>
    </location>
</feature>
<organism evidence="17 18">
    <name type="scientific">Marinomonas fungiae</name>
    <dbReference type="NCBI Taxonomy" id="1137284"/>
    <lineage>
        <taxon>Bacteria</taxon>
        <taxon>Pseudomonadati</taxon>
        <taxon>Pseudomonadota</taxon>
        <taxon>Gammaproteobacteria</taxon>
        <taxon>Oceanospirillales</taxon>
        <taxon>Oceanospirillaceae</taxon>
        <taxon>Marinomonas</taxon>
    </lineage>
</organism>
<keyword evidence="6 12" id="KW-0997">Cell inner membrane</keyword>
<keyword evidence="5 12" id="KW-1003">Cell membrane</keyword>
<reference evidence="18" key="1">
    <citation type="submission" date="2015-08" db="EMBL/GenBank/DDBJ databases">
        <authorList>
            <person name="Varghese N."/>
        </authorList>
    </citation>
    <scope>NUCLEOTIDE SEQUENCE [LARGE SCALE GENOMIC DNA]</scope>
    <source>
        <strain evidence="18">JCM 18476</strain>
    </source>
</reference>
<feature type="domain" description="ABC3 transporter permease C-terminal" evidence="15">
    <location>
        <begin position="216"/>
        <end position="334"/>
    </location>
</feature>
<dbReference type="AlphaFoldDB" id="A0A0K6ISU4"/>
<keyword evidence="8 14" id="KW-0812">Transmembrane</keyword>
<keyword evidence="18" id="KW-1185">Reference proteome</keyword>
<comment type="subcellular location">
    <subcellularLocation>
        <location evidence="1">Cell inner membrane</location>
        <topology evidence="1">Multi-pass membrane protein</topology>
    </subcellularLocation>
</comment>
<evidence type="ECO:0000259" key="16">
    <source>
        <dbReference type="Pfam" id="PF18075"/>
    </source>
</evidence>
<dbReference type="EMBL" id="CYHG01000015">
    <property type="protein sequence ID" value="CUB06124.1"/>
    <property type="molecule type" value="Genomic_DNA"/>
</dbReference>
<dbReference type="Pfam" id="PF18075">
    <property type="entry name" value="FtsX_ECD"/>
    <property type="match status" value="1"/>
</dbReference>
<evidence type="ECO:0000256" key="9">
    <source>
        <dbReference type="ARBA" id="ARBA00022989"/>
    </source>
</evidence>
<comment type="similarity">
    <text evidence="2 12">Belongs to the ABC-4 integral membrane protein family. FtsX subfamily.</text>
</comment>
<evidence type="ECO:0000256" key="10">
    <source>
        <dbReference type="ARBA" id="ARBA00023136"/>
    </source>
</evidence>
<dbReference type="STRING" id="1137284.GCA_001418205_03408"/>
<evidence type="ECO:0000256" key="4">
    <source>
        <dbReference type="ARBA" id="ARBA00021907"/>
    </source>
</evidence>
<evidence type="ECO:0000259" key="15">
    <source>
        <dbReference type="Pfam" id="PF02687"/>
    </source>
</evidence>
<evidence type="ECO:0000256" key="1">
    <source>
        <dbReference type="ARBA" id="ARBA00004429"/>
    </source>
</evidence>
<dbReference type="RefSeq" id="WP_055464420.1">
    <property type="nucleotide sequence ID" value="NZ_CYHG01000015.1"/>
</dbReference>
<protein>
    <recommendedName>
        <fullName evidence="4 12">Cell division protein FtsX</fullName>
    </recommendedName>
</protein>
<comment type="subunit">
    <text evidence="3">Forms a membrane-associated complex with FtsE.</text>
</comment>